<dbReference type="CDD" id="cd02509">
    <property type="entry name" value="GDP-M1P_Guanylyltransferase"/>
    <property type="match status" value="1"/>
</dbReference>
<keyword evidence="4" id="KW-0413">Isomerase</keyword>
<reference evidence="4 5" key="1">
    <citation type="submission" date="2023-02" db="EMBL/GenBank/DDBJ databases">
        <title>Genome sequence of Sphingomonas naphthae.</title>
        <authorList>
            <person name="Kim S."/>
            <person name="Heo J."/>
            <person name="Kwon S.-W."/>
        </authorList>
    </citation>
    <scope>NUCLEOTIDE SEQUENCE [LARGE SCALE GENOMIC DNA]</scope>
    <source>
        <strain evidence="4 5">KACC 18716</strain>
    </source>
</reference>
<evidence type="ECO:0000313" key="4">
    <source>
        <dbReference type="EMBL" id="WCT73621.1"/>
    </source>
</evidence>
<dbReference type="Proteomes" id="UP001220395">
    <property type="component" value="Chromosome"/>
</dbReference>
<comment type="similarity">
    <text evidence="1">Belongs to the mannose-6-phosphate isomerase type 2 family.</text>
</comment>
<dbReference type="InterPro" id="IPR006375">
    <property type="entry name" value="Man1P_GuaTrfase/Man6P_Isoase"/>
</dbReference>
<evidence type="ECO:0000313" key="5">
    <source>
        <dbReference type="Proteomes" id="UP001220395"/>
    </source>
</evidence>
<evidence type="ECO:0000259" key="2">
    <source>
        <dbReference type="Pfam" id="PF00483"/>
    </source>
</evidence>
<dbReference type="InterPro" id="IPR051161">
    <property type="entry name" value="Mannose-6P_isomerase_type2"/>
</dbReference>
<dbReference type="InterPro" id="IPR029044">
    <property type="entry name" value="Nucleotide-diphossugar_trans"/>
</dbReference>
<organism evidence="4 5">
    <name type="scientific">Sphingomonas naphthae</name>
    <dbReference type="NCBI Taxonomy" id="1813468"/>
    <lineage>
        <taxon>Bacteria</taxon>
        <taxon>Pseudomonadati</taxon>
        <taxon>Pseudomonadota</taxon>
        <taxon>Alphaproteobacteria</taxon>
        <taxon>Sphingomonadales</taxon>
        <taxon>Sphingomonadaceae</taxon>
        <taxon>Sphingomonas</taxon>
    </lineage>
</organism>
<dbReference type="PANTHER" id="PTHR46390:SF1">
    <property type="entry name" value="MANNOSE-1-PHOSPHATE GUANYLYLTRANSFERASE"/>
    <property type="match status" value="1"/>
</dbReference>
<dbReference type="Pfam" id="PF00483">
    <property type="entry name" value="NTP_transferase"/>
    <property type="match status" value="1"/>
</dbReference>
<sequence length="359" mass="38528">MTSHITPVILSGGSGTRLWPMSRAAKPKQLLALTSTDSMLQLTARRSSDDTRFDRPLVVGNARHAEMIEEQLEAISLPAASLVLEPAGRNTAPAIALAALLTRPDAILLVMPSDHVINDVSAFRAAIETAVPLVEDGWLVTFGIAPTAPDTGYGYIRRGETLAPGIERVEKFVEKPDRATAEAYLAEGCYSWNGGIFLFRADAYLVELGRHAPEMLAAVRESLDKGVRQGQRVYPEEAAFKAAPSDSIDYAVMEKADRVAVVPVDMGWSDVGSWDALHEIAPRDEAGNAEHGEIVSIDTSNCLLRTDGPLVAAIGVKDLIVIATGDAVLIMPRGSSQDVKRAIEKLKASGHVTLDRSSL</sequence>
<dbReference type="InterPro" id="IPR049577">
    <property type="entry name" value="GMPP_N"/>
</dbReference>
<dbReference type="Pfam" id="PF22640">
    <property type="entry name" value="ManC_GMP_beta-helix"/>
    <property type="match status" value="1"/>
</dbReference>
<gene>
    <name evidence="4" type="ORF">PQ455_18755</name>
</gene>
<dbReference type="SUPFAM" id="SSF159283">
    <property type="entry name" value="Guanosine diphospho-D-mannose pyrophosphorylase/mannose-6-phosphate isomerase linker domain"/>
    <property type="match status" value="1"/>
</dbReference>
<feature type="domain" description="MannoseP isomerase/GMP-like beta-helix" evidence="3">
    <location>
        <begin position="292"/>
        <end position="346"/>
    </location>
</feature>
<proteinExistence type="inferred from homology"/>
<dbReference type="RefSeq" id="WP_273687998.1">
    <property type="nucleotide sequence ID" value="NZ_CP117411.1"/>
</dbReference>
<dbReference type="GO" id="GO:0004476">
    <property type="term" value="F:mannose-6-phosphate isomerase activity"/>
    <property type="evidence" value="ECO:0007669"/>
    <property type="project" value="UniProtKB-EC"/>
</dbReference>
<dbReference type="InterPro" id="IPR054566">
    <property type="entry name" value="ManC/GMP-like_b-helix"/>
</dbReference>
<keyword evidence="4" id="KW-0808">Transferase</keyword>
<dbReference type="NCBIfam" id="TIGR01479">
    <property type="entry name" value="GMP_PMI"/>
    <property type="match status" value="1"/>
</dbReference>
<dbReference type="Gene3D" id="3.90.550.10">
    <property type="entry name" value="Spore Coat Polysaccharide Biosynthesis Protein SpsA, Chain A"/>
    <property type="match status" value="1"/>
</dbReference>
<dbReference type="EC" id="5.3.1.8" evidence="4"/>
<dbReference type="InterPro" id="IPR005835">
    <property type="entry name" value="NTP_transferase_dom"/>
</dbReference>
<dbReference type="GO" id="GO:0004475">
    <property type="term" value="F:mannose-1-phosphate guanylyltransferase (GTP) activity"/>
    <property type="evidence" value="ECO:0007669"/>
    <property type="project" value="UniProtKB-EC"/>
</dbReference>
<accession>A0ABY7TK61</accession>
<dbReference type="PANTHER" id="PTHR46390">
    <property type="entry name" value="MANNOSE-1-PHOSPHATE GUANYLYLTRANSFERASE"/>
    <property type="match status" value="1"/>
</dbReference>
<protein>
    <submittedName>
        <fullName evidence="4">Mannose-1-phosphate guanylyltransferase/mannose-6-phosphate isomerase</fullName>
        <ecNumber evidence="4">2.7.7.13</ecNumber>
        <ecNumber evidence="4">5.3.1.8</ecNumber>
    </submittedName>
</protein>
<dbReference type="EMBL" id="CP117411">
    <property type="protein sequence ID" value="WCT73621.1"/>
    <property type="molecule type" value="Genomic_DNA"/>
</dbReference>
<dbReference type="EC" id="2.7.7.13" evidence="4"/>
<dbReference type="SUPFAM" id="SSF53448">
    <property type="entry name" value="Nucleotide-diphospho-sugar transferases"/>
    <property type="match status" value="1"/>
</dbReference>
<feature type="domain" description="Nucleotidyl transferase" evidence="2">
    <location>
        <begin position="7"/>
        <end position="285"/>
    </location>
</feature>
<evidence type="ECO:0000256" key="1">
    <source>
        <dbReference type="RuleBase" id="RU004190"/>
    </source>
</evidence>
<evidence type="ECO:0000259" key="3">
    <source>
        <dbReference type="Pfam" id="PF22640"/>
    </source>
</evidence>
<name>A0ABY7TK61_9SPHN</name>
<keyword evidence="5" id="KW-1185">Reference proteome</keyword>
<keyword evidence="4" id="KW-0548">Nucleotidyltransferase</keyword>